<feature type="domain" description="Saposin B-type" evidence="3">
    <location>
        <begin position="36"/>
        <end position="116"/>
    </location>
</feature>
<evidence type="ECO:0000256" key="2">
    <source>
        <dbReference type="SAM" id="SignalP"/>
    </source>
</evidence>
<evidence type="ECO:0000313" key="4">
    <source>
        <dbReference type="EMBL" id="CAB3404082.1"/>
    </source>
</evidence>
<name>A0A8S1EVQ4_9PELO</name>
<dbReference type="PROSITE" id="PS50015">
    <property type="entry name" value="SAP_B"/>
    <property type="match status" value="1"/>
</dbReference>
<evidence type="ECO:0000256" key="1">
    <source>
        <dbReference type="ARBA" id="ARBA00023157"/>
    </source>
</evidence>
<feature type="signal peptide" evidence="2">
    <location>
        <begin position="1"/>
        <end position="19"/>
    </location>
</feature>
<comment type="caution">
    <text evidence="4">The sequence shown here is derived from an EMBL/GenBank/DDBJ whole genome shotgun (WGS) entry which is preliminary data.</text>
</comment>
<protein>
    <recommendedName>
        <fullName evidence="3">Saposin B-type domain-containing protein</fullName>
    </recommendedName>
</protein>
<dbReference type="EMBL" id="CADEPM010000004">
    <property type="protein sequence ID" value="CAB3404082.1"/>
    <property type="molecule type" value="Genomic_DNA"/>
</dbReference>
<sequence length="153" mass="17041">MLKICAIFAILLVVRPIESRRNDRIGDVIHSISNIFTFLCTRCEQIVVLVDEAIDNETLKKDASKLCDSVLGFNEILDKICQSVVEDILGEIYVQLKRFEPNQSICAHLHLCDACSFPTPLPSMKLHANSTGNVLSLIGNIAKLQTAILELNF</sequence>
<keyword evidence="5" id="KW-1185">Reference proteome</keyword>
<evidence type="ECO:0000259" key="3">
    <source>
        <dbReference type="PROSITE" id="PS50015"/>
    </source>
</evidence>
<accession>A0A8S1EVQ4</accession>
<dbReference type="InterPro" id="IPR011001">
    <property type="entry name" value="Saposin-like"/>
</dbReference>
<evidence type="ECO:0000313" key="5">
    <source>
        <dbReference type="Proteomes" id="UP000494206"/>
    </source>
</evidence>
<gene>
    <name evidence="4" type="ORF">CBOVIS_LOCUS6473</name>
</gene>
<dbReference type="SMART" id="SM00741">
    <property type="entry name" value="SapB"/>
    <property type="match status" value="1"/>
</dbReference>
<dbReference type="Proteomes" id="UP000494206">
    <property type="component" value="Unassembled WGS sequence"/>
</dbReference>
<dbReference type="OrthoDB" id="5797907at2759"/>
<keyword evidence="1" id="KW-1015">Disulfide bond</keyword>
<dbReference type="AlphaFoldDB" id="A0A8S1EVQ4"/>
<dbReference type="InterPro" id="IPR008139">
    <property type="entry name" value="SaposinB_dom"/>
</dbReference>
<dbReference type="Gene3D" id="1.10.225.10">
    <property type="entry name" value="Saposin-like"/>
    <property type="match status" value="1"/>
</dbReference>
<feature type="chain" id="PRO_5035835948" description="Saposin B-type domain-containing protein" evidence="2">
    <location>
        <begin position="20"/>
        <end position="153"/>
    </location>
</feature>
<keyword evidence="2" id="KW-0732">Signal</keyword>
<organism evidence="4 5">
    <name type="scientific">Caenorhabditis bovis</name>
    <dbReference type="NCBI Taxonomy" id="2654633"/>
    <lineage>
        <taxon>Eukaryota</taxon>
        <taxon>Metazoa</taxon>
        <taxon>Ecdysozoa</taxon>
        <taxon>Nematoda</taxon>
        <taxon>Chromadorea</taxon>
        <taxon>Rhabditida</taxon>
        <taxon>Rhabditina</taxon>
        <taxon>Rhabditomorpha</taxon>
        <taxon>Rhabditoidea</taxon>
        <taxon>Rhabditidae</taxon>
        <taxon>Peloderinae</taxon>
        <taxon>Caenorhabditis</taxon>
    </lineage>
</organism>
<reference evidence="4 5" key="1">
    <citation type="submission" date="2020-04" db="EMBL/GenBank/DDBJ databases">
        <authorList>
            <person name="Laetsch R D."/>
            <person name="Stevens L."/>
            <person name="Kumar S."/>
            <person name="Blaxter L. M."/>
        </authorList>
    </citation>
    <scope>NUCLEOTIDE SEQUENCE [LARGE SCALE GENOMIC DNA]</scope>
</reference>
<proteinExistence type="predicted"/>
<dbReference type="SUPFAM" id="SSF47862">
    <property type="entry name" value="Saposin"/>
    <property type="match status" value="1"/>
</dbReference>